<evidence type="ECO:0000256" key="3">
    <source>
        <dbReference type="ARBA" id="ARBA00022617"/>
    </source>
</evidence>
<comment type="similarity">
    <text evidence="2">Belongs to the cytochrome P450 family.</text>
</comment>
<dbReference type="GO" id="GO:0005506">
    <property type="term" value="F:iron ion binding"/>
    <property type="evidence" value="ECO:0007669"/>
    <property type="project" value="InterPro"/>
</dbReference>
<keyword evidence="4" id="KW-0479">Metal-binding</keyword>
<dbReference type="GO" id="GO:0004497">
    <property type="term" value="F:monooxygenase activity"/>
    <property type="evidence" value="ECO:0007669"/>
    <property type="project" value="UniProtKB-KW"/>
</dbReference>
<evidence type="ECO:0000313" key="9">
    <source>
        <dbReference type="Proteomes" id="UP001386955"/>
    </source>
</evidence>
<keyword evidence="6" id="KW-0408">Iron</keyword>
<dbReference type="EMBL" id="JAYMYS010000003">
    <property type="protein sequence ID" value="KAK7400641.1"/>
    <property type="molecule type" value="Genomic_DNA"/>
</dbReference>
<proteinExistence type="inferred from homology"/>
<evidence type="ECO:0008006" key="10">
    <source>
        <dbReference type="Google" id="ProtNLM"/>
    </source>
</evidence>
<keyword evidence="9" id="KW-1185">Reference proteome</keyword>
<organism evidence="8 9">
    <name type="scientific">Psophocarpus tetragonolobus</name>
    <name type="common">Winged bean</name>
    <name type="synonym">Dolichos tetragonolobus</name>
    <dbReference type="NCBI Taxonomy" id="3891"/>
    <lineage>
        <taxon>Eukaryota</taxon>
        <taxon>Viridiplantae</taxon>
        <taxon>Streptophyta</taxon>
        <taxon>Embryophyta</taxon>
        <taxon>Tracheophyta</taxon>
        <taxon>Spermatophyta</taxon>
        <taxon>Magnoliopsida</taxon>
        <taxon>eudicotyledons</taxon>
        <taxon>Gunneridae</taxon>
        <taxon>Pentapetalae</taxon>
        <taxon>rosids</taxon>
        <taxon>fabids</taxon>
        <taxon>Fabales</taxon>
        <taxon>Fabaceae</taxon>
        <taxon>Papilionoideae</taxon>
        <taxon>50 kb inversion clade</taxon>
        <taxon>NPAAA clade</taxon>
        <taxon>indigoferoid/millettioid clade</taxon>
        <taxon>Phaseoleae</taxon>
        <taxon>Psophocarpus</taxon>
    </lineage>
</organism>
<comment type="cofactor">
    <cofactor evidence="1">
        <name>heme</name>
        <dbReference type="ChEBI" id="CHEBI:30413"/>
    </cofactor>
</comment>
<evidence type="ECO:0000256" key="6">
    <source>
        <dbReference type="ARBA" id="ARBA00023004"/>
    </source>
</evidence>
<reference evidence="8 9" key="1">
    <citation type="submission" date="2024-01" db="EMBL/GenBank/DDBJ databases">
        <title>The genomes of 5 underutilized Papilionoideae crops provide insights into root nodulation and disease resistanc.</title>
        <authorList>
            <person name="Jiang F."/>
        </authorList>
    </citation>
    <scope>NUCLEOTIDE SEQUENCE [LARGE SCALE GENOMIC DNA]</scope>
    <source>
        <strain evidence="8">DUOXIRENSHENG_FW03</strain>
        <tissue evidence="8">Leaves</tissue>
    </source>
</reference>
<keyword evidence="3" id="KW-0349">Heme</keyword>
<dbReference type="GO" id="GO:0020037">
    <property type="term" value="F:heme binding"/>
    <property type="evidence" value="ECO:0007669"/>
    <property type="project" value="InterPro"/>
</dbReference>
<evidence type="ECO:0000256" key="2">
    <source>
        <dbReference type="ARBA" id="ARBA00010617"/>
    </source>
</evidence>
<gene>
    <name evidence="8" type="ORF">VNO78_11870</name>
</gene>
<dbReference type="AlphaFoldDB" id="A0AAN9SQ12"/>
<protein>
    <recommendedName>
        <fullName evidence="10">Cytochrome P450</fullName>
    </recommendedName>
</protein>
<comment type="caution">
    <text evidence="8">The sequence shown here is derived from an EMBL/GenBank/DDBJ whole genome shotgun (WGS) entry which is preliminary data.</text>
</comment>
<dbReference type="PANTHER" id="PTHR24296">
    <property type="entry name" value="CYTOCHROME P450"/>
    <property type="match status" value="1"/>
</dbReference>
<accession>A0AAN9SQ12</accession>
<sequence>MGLLVPLSSDIVRVGSVTVLSLRLFSCSFFNPIPQDENLPSHFIRIRDSSTRFLRDVVTGIILVGRETTLSAINWFFWILSSRPHMCKKIHDEIKSVQSTSRSVGTCLGMRS</sequence>
<evidence type="ECO:0000256" key="4">
    <source>
        <dbReference type="ARBA" id="ARBA00022723"/>
    </source>
</evidence>
<keyword evidence="5" id="KW-0560">Oxidoreductase</keyword>
<dbReference type="SUPFAM" id="SSF48264">
    <property type="entry name" value="Cytochrome P450"/>
    <property type="match status" value="1"/>
</dbReference>
<keyword evidence="7" id="KW-0503">Monooxygenase</keyword>
<evidence type="ECO:0000256" key="5">
    <source>
        <dbReference type="ARBA" id="ARBA00023002"/>
    </source>
</evidence>
<dbReference type="GO" id="GO:0016705">
    <property type="term" value="F:oxidoreductase activity, acting on paired donors, with incorporation or reduction of molecular oxygen"/>
    <property type="evidence" value="ECO:0007669"/>
    <property type="project" value="InterPro"/>
</dbReference>
<evidence type="ECO:0000256" key="7">
    <source>
        <dbReference type="ARBA" id="ARBA00023033"/>
    </source>
</evidence>
<evidence type="ECO:0000256" key="1">
    <source>
        <dbReference type="ARBA" id="ARBA00001971"/>
    </source>
</evidence>
<dbReference type="Gene3D" id="1.10.630.10">
    <property type="entry name" value="Cytochrome P450"/>
    <property type="match status" value="1"/>
</dbReference>
<dbReference type="Proteomes" id="UP001386955">
    <property type="component" value="Unassembled WGS sequence"/>
</dbReference>
<name>A0AAN9SQ12_PSOTE</name>
<dbReference type="InterPro" id="IPR036396">
    <property type="entry name" value="Cyt_P450_sf"/>
</dbReference>
<evidence type="ECO:0000313" key="8">
    <source>
        <dbReference type="EMBL" id="KAK7400641.1"/>
    </source>
</evidence>